<dbReference type="Ensembl" id="ENSEAST00005022410.1">
    <property type="protein sequence ID" value="ENSEASP00005020639.1"/>
    <property type="gene ID" value="ENSEASG00005014194.1"/>
</dbReference>
<dbReference type="Pfam" id="PF00481">
    <property type="entry name" value="PP2C"/>
    <property type="match status" value="1"/>
</dbReference>
<sequence>MGFLLDAPRCAQRPHGGAAASWGLRFGASAAQGWRAHMEDAHCAWLALPGLPPGWAFFAVLDGHGGSRAALFGARHLPGHVGMNKARGGGGAALEGVACWNGAGPKYGEGRA</sequence>
<organism evidence="2">
    <name type="scientific">Equus asinus asinus</name>
    <dbReference type="NCBI Taxonomy" id="83772"/>
    <lineage>
        <taxon>Eukaryota</taxon>
        <taxon>Metazoa</taxon>
        <taxon>Chordata</taxon>
        <taxon>Craniata</taxon>
        <taxon>Vertebrata</taxon>
        <taxon>Euteleostomi</taxon>
        <taxon>Mammalia</taxon>
        <taxon>Eutheria</taxon>
        <taxon>Laurasiatheria</taxon>
        <taxon>Perissodactyla</taxon>
        <taxon>Equidae</taxon>
        <taxon>Equus</taxon>
    </lineage>
</organism>
<evidence type="ECO:0000259" key="1">
    <source>
        <dbReference type="PROSITE" id="PS51746"/>
    </source>
</evidence>
<dbReference type="Gene3D" id="3.60.40.10">
    <property type="entry name" value="PPM-type phosphatase domain"/>
    <property type="match status" value="1"/>
</dbReference>
<evidence type="ECO:0000313" key="2">
    <source>
        <dbReference type="Ensembl" id="ENSEASP00005020639.1"/>
    </source>
</evidence>
<accession>A0A8C4MCQ3</accession>
<feature type="domain" description="PPM-type phosphatase" evidence="1">
    <location>
        <begin position="25"/>
        <end position="112"/>
    </location>
</feature>
<proteinExistence type="predicted"/>
<name>A0A8C4MCQ3_EQUAS</name>
<reference evidence="2" key="1">
    <citation type="submission" date="2023-03" db="UniProtKB">
        <authorList>
            <consortium name="Ensembl"/>
        </authorList>
    </citation>
    <scope>IDENTIFICATION</scope>
</reference>
<dbReference type="PROSITE" id="PS51746">
    <property type="entry name" value="PPM_2"/>
    <property type="match status" value="1"/>
</dbReference>
<protein>
    <recommendedName>
        <fullName evidence="1">PPM-type phosphatase domain-containing protein</fullName>
    </recommendedName>
</protein>
<dbReference type="InterPro" id="IPR001932">
    <property type="entry name" value="PPM-type_phosphatase-like_dom"/>
</dbReference>
<dbReference type="AlphaFoldDB" id="A0A8C4MCQ3"/>
<dbReference type="SUPFAM" id="SSF81606">
    <property type="entry name" value="PP2C-like"/>
    <property type="match status" value="1"/>
</dbReference>
<dbReference type="InterPro" id="IPR036457">
    <property type="entry name" value="PPM-type-like_dom_sf"/>
</dbReference>